<keyword evidence="7 8" id="KW-0624">Polysaccharide degradation</keyword>
<dbReference type="InterPro" id="IPR012341">
    <property type="entry name" value="6hp_glycosidase-like_sf"/>
</dbReference>
<feature type="signal peptide" evidence="9">
    <location>
        <begin position="1"/>
        <end position="17"/>
    </location>
</feature>
<comment type="caution">
    <text evidence="13">The sequence shown here is derived from an EMBL/GenBank/DDBJ whole genome shotgun (WGS) entry which is preliminary data.</text>
</comment>
<dbReference type="PROSITE" id="PS00698">
    <property type="entry name" value="GH9_3"/>
    <property type="match status" value="1"/>
</dbReference>
<keyword evidence="4 9" id="KW-0136">Cellulose degradation</keyword>
<dbReference type="OrthoDB" id="10257085at2759"/>
<comment type="similarity">
    <text evidence="2 8 9">Belongs to the glycosyl hydrolase 9 (cellulase E) family.</text>
</comment>
<feature type="domain" description="Glycoside hydrolase family 9" evidence="12">
    <location>
        <begin position="49"/>
        <end position="499"/>
    </location>
</feature>
<feature type="region of interest" description="Disordered" evidence="10">
    <location>
        <begin position="427"/>
        <end position="450"/>
    </location>
</feature>
<dbReference type="Pfam" id="PF00759">
    <property type="entry name" value="Glyco_hydro_9"/>
    <property type="match status" value="1"/>
</dbReference>
<keyword evidence="5 8" id="KW-0119">Carbohydrate metabolism</keyword>
<feature type="active site" evidence="8">
    <location>
        <position position="487"/>
    </location>
</feature>
<evidence type="ECO:0000256" key="9">
    <source>
        <dbReference type="RuleBase" id="RU361166"/>
    </source>
</evidence>
<evidence type="ECO:0000256" key="5">
    <source>
        <dbReference type="ARBA" id="ARBA00023277"/>
    </source>
</evidence>
<proteinExistence type="inferred from homology"/>
<gene>
    <name evidence="13" type="ORF">A7U60_g8524</name>
</gene>
<sequence>MTSSLFACCILFHVSSAQLSLPSPSYLPPDASSSSQPTNSSSIPNPQWSNLLGNLIFFYDAQRSGDLPNSNRVSWRNDSALNDGQDVSLDLAGGYYDAGDYIKATYPLSFTLMSICWGAMEYGRGYDMANQTAYLDSMLRWGLDWLIKAHPSGDTLYVLVGDTDTDDAYWGGDLGIPTPRISYQINDTRHVHSARSIFAELITLKVLGRMQQRALQQLSLLVQHSIRNATYASTLLEHAQSLYSFAVNASGGQQVYQNAVPQAADAYGSSTFGDELTIAALFLAMATNSSDYFSQAETYYNQSKLSQDDLFNWDSKTPGSAVLFAQMTSSRTNLGGNFSLWQNGVESYFDNIIDENSRGFVTDGGLLYYNGDSDQASLNPALNLAMLLNFYSPLASTQEKSQAYTSFASLQLNYALGSNPMSCPYVVGSSPNSPQNPHSAAASGGSDISNIDTDPPQEAYVLYGAVVGGPDRRDRFYDIRSDWPQTEPALDLNAPLLTLAALHVMNDSSDPFYTSLEPNAFQGAKPSGKPCDAAFPCSGGLSKGGKIAVAVVCTAVGLGVISGLAYLAHLHRKKKYAY</sequence>
<evidence type="ECO:0000256" key="10">
    <source>
        <dbReference type="SAM" id="MobiDB-lite"/>
    </source>
</evidence>
<evidence type="ECO:0000256" key="6">
    <source>
        <dbReference type="ARBA" id="ARBA00023295"/>
    </source>
</evidence>
<feature type="active site" evidence="8">
    <location>
        <position position="478"/>
    </location>
</feature>
<evidence type="ECO:0000256" key="4">
    <source>
        <dbReference type="ARBA" id="ARBA00023001"/>
    </source>
</evidence>
<feature type="transmembrane region" description="Helical" evidence="11">
    <location>
        <begin position="547"/>
        <end position="568"/>
    </location>
</feature>
<dbReference type="GO" id="GO:0030245">
    <property type="term" value="P:cellulose catabolic process"/>
    <property type="evidence" value="ECO:0007669"/>
    <property type="project" value="UniProtKB-KW"/>
</dbReference>
<reference evidence="13" key="1">
    <citation type="submission" date="2016-06" db="EMBL/GenBank/DDBJ databases">
        <title>Draft Genome sequence of the fungus Inonotus baumii.</title>
        <authorList>
            <person name="Zhu H."/>
            <person name="Lin W."/>
        </authorList>
    </citation>
    <scope>NUCLEOTIDE SEQUENCE</scope>
    <source>
        <strain evidence="13">821</strain>
    </source>
</reference>
<evidence type="ECO:0000256" key="11">
    <source>
        <dbReference type="SAM" id="Phobius"/>
    </source>
</evidence>
<evidence type="ECO:0000259" key="12">
    <source>
        <dbReference type="Pfam" id="PF00759"/>
    </source>
</evidence>
<dbReference type="GO" id="GO:0008810">
    <property type="term" value="F:cellulase activity"/>
    <property type="evidence" value="ECO:0007669"/>
    <property type="project" value="UniProtKB-EC"/>
</dbReference>
<keyword evidence="11" id="KW-1133">Transmembrane helix</keyword>
<dbReference type="Proteomes" id="UP000757232">
    <property type="component" value="Unassembled WGS sequence"/>
</dbReference>
<keyword evidence="9" id="KW-0732">Signal</keyword>
<evidence type="ECO:0000313" key="14">
    <source>
        <dbReference type="Proteomes" id="UP000757232"/>
    </source>
</evidence>
<dbReference type="EC" id="3.2.1.4" evidence="9"/>
<evidence type="ECO:0000313" key="13">
    <source>
        <dbReference type="EMBL" id="OCB84538.1"/>
    </source>
</evidence>
<organism evidence="13 14">
    <name type="scientific">Sanghuangporus baumii</name>
    <name type="common">Phellinus baumii</name>
    <dbReference type="NCBI Taxonomy" id="108892"/>
    <lineage>
        <taxon>Eukaryota</taxon>
        <taxon>Fungi</taxon>
        <taxon>Dikarya</taxon>
        <taxon>Basidiomycota</taxon>
        <taxon>Agaricomycotina</taxon>
        <taxon>Agaricomycetes</taxon>
        <taxon>Hymenochaetales</taxon>
        <taxon>Hymenochaetaceae</taxon>
        <taxon>Sanghuangporus</taxon>
    </lineage>
</organism>
<dbReference type="SUPFAM" id="SSF48208">
    <property type="entry name" value="Six-hairpin glycosidases"/>
    <property type="match status" value="1"/>
</dbReference>
<evidence type="ECO:0000256" key="8">
    <source>
        <dbReference type="PROSITE-ProRule" id="PRU10060"/>
    </source>
</evidence>
<dbReference type="Gene3D" id="1.50.10.10">
    <property type="match status" value="1"/>
</dbReference>
<protein>
    <recommendedName>
        <fullName evidence="9">Endoglucanase</fullName>
        <ecNumber evidence="9">3.2.1.4</ecNumber>
    </recommendedName>
</protein>
<accession>A0A9Q5HRA1</accession>
<evidence type="ECO:0000256" key="1">
    <source>
        <dbReference type="ARBA" id="ARBA00000966"/>
    </source>
</evidence>
<feature type="compositionally biased region" description="Polar residues" evidence="10">
    <location>
        <begin position="429"/>
        <end position="438"/>
    </location>
</feature>
<comment type="catalytic activity">
    <reaction evidence="1 9">
        <text>Endohydrolysis of (1-&gt;4)-beta-D-glucosidic linkages in cellulose, lichenin and cereal beta-D-glucans.</text>
        <dbReference type="EC" id="3.2.1.4"/>
    </reaction>
</comment>
<keyword evidence="11" id="KW-0812">Transmembrane</keyword>
<name>A0A9Q5HRA1_SANBA</name>
<dbReference type="InterPro" id="IPR008928">
    <property type="entry name" value="6-hairpin_glycosidase_sf"/>
</dbReference>
<keyword evidence="11" id="KW-0472">Membrane</keyword>
<evidence type="ECO:0000256" key="2">
    <source>
        <dbReference type="ARBA" id="ARBA00007072"/>
    </source>
</evidence>
<evidence type="ECO:0000256" key="7">
    <source>
        <dbReference type="ARBA" id="ARBA00023326"/>
    </source>
</evidence>
<dbReference type="EMBL" id="LNZH02000215">
    <property type="protein sequence ID" value="OCB84538.1"/>
    <property type="molecule type" value="Genomic_DNA"/>
</dbReference>
<dbReference type="InterPro" id="IPR033126">
    <property type="entry name" value="Glyco_hydro_9_Asp/Glu_AS"/>
</dbReference>
<dbReference type="AlphaFoldDB" id="A0A9Q5HRA1"/>
<keyword evidence="3 8" id="KW-0378">Hydrolase</keyword>
<feature type="chain" id="PRO_5040537651" description="Endoglucanase" evidence="9">
    <location>
        <begin position="18"/>
        <end position="578"/>
    </location>
</feature>
<keyword evidence="6 8" id="KW-0326">Glycosidase</keyword>
<evidence type="ECO:0000256" key="3">
    <source>
        <dbReference type="ARBA" id="ARBA00022801"/>
    </source>
</evidence>
<keyword evidence="14" id="KW-1185">Reference proteome</keyword>
<dbReference type="InterPro" id="IPR001701">
    <property type="entry name" value="Glyco_hydro_9"/>
</dbReference>
<dbReference type="PANTHER" id="PTHR22298">
    <property type="entry name" value="ENDO-1,4-BETA-GLUCANASE"/>
    <property type="match status" value="1"/>
</dbReference>